<dbReference type="KEGG" id="mprn:Q3V37_20045"/>
<dbReference type="GO" id="GO:0055085">
    <property type="term" value="P:transmembrane transport"/>
    <property type="evidence" value="ECO:0007669"/>
    <property type="project" value="InterPro"/>
</dbReference>
<reference evidence="10 11" key="1">
    <citation type="submission" date="2023-07" db="EMBL/GenBank/DDBJ databases">
        <title>Micromonospora profundi TRM 95458 converts glycerol to a new osmotic compound.</title>
        <authorList>
            <person name="Lu D."/>
        </authorList>
    </citation>
    <scope>NUCLEOTIDE SEQUENCE [LARGE SCALE GENOMIC DNA]</scope>
    <source>
        <strain evidence="10 11">TRM95458</strain>
    </source>
</reference>
<evidence type="ECO:0000259" key="9">
    <source>
        <dbReference type="PROSITE" id="PS50928"/>
    </source>
</evidence>
<dbReference type="PANTHER" id="PTHR43386">
    <property type="entry name" value="OLIGOPEPTIDE TRANSPORT SYSTEM PERMEASE PROTEIN APPC"/>
    <property type="match status" value="1"/>
</dbReference>
<comment type="similarity">
    <text evidence="7">Belongs to the binding-protein-dependent transport system permease family.</text>
</comment>
<dbReference type="Gene3D" id="1.10.3720.10">
    <property type="entry name" value="MetI-like"/>
    <property type="match status" value="1"/>
</dbReference>
<evidence type="ECO:0000256" key="8">
    <source>
        <dbReference type="SAM" id="MobiDB-lite"/>
    </source>
</evidence>
<dbReference type="InterPro" id="IPR035906">
    <property type="entry name" value="MetI-like_sf"/>
</dbReference>
<evidence type="ECO:0000256" key="1">
    <source>
        <dbReference type="ARBA" id="ARBA00004651"/>
    </source>
</evidence>
<keyword evidence="4 7" id="KW-0812">Transmembrane</keyword>
<feature type="region of interest" description="Disordered" evidence="8">
    <location>
        <begin position="1"/>
        <end position="24"/>
    </location>
</feature>
<dbReference type="InterPro" id="IPR000515">
    <property type="entry name" value="MetI-like"/>
</dbReference>
<dbReference type="SUPFAM" id="SSF161098">
    <property type="entry name" value="MetI-like"/>
    <property type="match status" value="1"/>
</dbReference>
<dbReference type="Pfam" id="PF00528">
    <property type="entry name" value="BPD_transp_1"/>
    <property type="match status" value="1"/>
</dbReference>
<dbReference type="CDD" id="cd06261">
    <property type="entry name" value="TM_PBP2"/>
    <property type="match status" value="1"/>
</dbReference>
<dbReference type="AlphaFoldDB" id="A0AAJ6HP83"/>
<accession>A0AAJ6HP83</accession>
<keyword evidence="11" id="KW-1185">Reference proteome</keyword>
<evidence type="ECO:0000256" key="6">
    <source>
        <dbReference type="ARBA" id="ARBA00023136"/>
    </source>
</evidence>
<protein>
    <submittedName>
        <fullName evidence="10">ABC transporter permease</fullName>
    </submittedName>
</protein>
<name>A0AAJ6HP83_9ACTN</name>
<dbReference type="EMBL" id="CP130472">
    <property type="protein sequence ID" value="WLS43692.1"/>
    <property type="molecule type" value="Genomic_DNA"/>
</dbReference>
<dbReference type="GO" id="GO:0005886">
    <property type="term" value="C:plasma membrane"/>
    <property type="evidence" value="ECO:0007669"/>
    <property type="project" value="UniProtKB-SubCell"/>
</dbReference>
<evidence type="ECO:0000256" key="3">
    <source>
        <dbReference type="ARBA" id="ARBA00022475"/>
    </source>
</evidence>
<keyword evidence="5 7" id="KW-1133">Transmembrane helix</keyword>
<feature type="transmembrane region" description="Helical" evidence="7">
    <location>
        <begin position="272"/>
        <end position="294"/>
    </location>
</feature>
<evidence type="ECO:0000256" key="4">
    <source>
        <dbReference type="ARBA" id="ARBA00022692"/>
    </source>
</evidence>
<feature type="transmembrane region" description="Helical" evidence="7">
    <location>
        <begin position="108"/>
        <end position="134"/>
    </location>
</feature>
<gene>
    <name evidence="10" type="ORF">Q3V37_20045</name>
</gene>
<comment type="subcellular location">
    <subcellularLocation>
        <location evidence="1 7">Cell membrane</location>
        <topology evidence="1 7">Multi-pass membrane protein</topology>
    </subcellularLocation>
</comment>
<dbReference type="Pfam" id="PF12911">
    <property type="entry name" value="OppC_N"/>
    <property type="match status" value="1"/>
</dbReference>
<keyword evidence="3" id="KW-1003">Cell membrane</keyword>
<dbReference type="InterPro" id="IPR050366">
    <property type="entry name" value="BP-dependent_transpt_permease"/>
</dbReference>
<organism evidence="10 11">
    <name type="scientific">Micromonospora profundi</name>
    <dbReference type="NCBI Taxonomy" id="1420889"/>
    <lineage>
        <taxon>Bacteria</taxon>
        <taxon>Bacillati</taxon>
        <taxon>Actinomycetota</taxon>
        <taxon>Actinomycetes</taxon>
        <taxon>Micromonosporales</taxon>
        <taxon>Micromonosporaceae</taxon>
        <taxon>Micromonospora</taxon>
    </lineage>
</organism>
<dbReference type="InterPro" id="IPR025966">
    <property type="entry name" value="OppC_N"/>
</dbReference>
<evidence type="ECO:0000256" key="5">
    <source>
        <dbReference type="ARBA" id="ARBA00022989"/>
    </source>
</evidence>
<feature type="transmembrane region" description="Helical" evidence="7">
    <location>
        <begin position="40"/>
        <end position="61"/>
    </location>
</feature>
<dbReference type="Proteomes" id="UP001235874">
    <property type="component" value="Chromosome"/>
</dbReference>
<feature type="transmembrane region" description="Helical" evidence="7">
    <location>
        <begin position="146"/>
        <end position="166"/>
    </location>
</feature>
<feature type="domain" description="ABC transmembrane type-1" evidence="9">
    <location>
        <begin position="106"/>
        <end position="295"/>
    </location>
</feature>
<evidence type="ECO:0000313" key="10">
    <source>
        <dbReference type="EMBL" id="WLS43692.1"/>
    </source>
</evidence>
<dbReference type="RefSeq" id="WP_167943688.1">
    <property type="nucleotide sequence ID" value="NZ_CP130472.1"/>
</dbReference>
<proteinExistence type="inferred from homology"/>
<dbReference type="PANTHER" id="PTHR43386:SF26">
    <property type="entry name" value="ABC TRANSPORTER PERMEASE PROTEIN"/>
    <property type="match status" value="1"/>
</dbReference>
<keyword evidence="2 7" id="KW-0813">Transport</keyword>
<sequence length="310" mass="33394">MTEQALQPGVGGEAGPTVPKADVRTRTRGPLGRLARRPGAMVALGFLLLVALTAIFAPLIAPHDPVVQDLARSRQPPAFLDGGDTTYLFGTDEFGRDLLSRIIYGARISLFVGTVSATIAMLLGTTMGLIAGYFERRVGPTILRFADIQFSLPFYVIAIAVVALFGPSLRNLVILLSFWGWATYARTIAVTVSQLKRMEYVQASRLQWSSVARIMRVHLLPGVSSSVIVLWTTSVGGLILVESALSFIGLGVQVPDFSWGSMLGGAQTELQGAWWVAIVPGVFLTATIVAFYVLGDALRDILNQPVPKDH</sequence>
<evidence type="ECO:0000256" key="7">
    <source>
        <dbReference type="RuleBase" id="RU363032"/>
    </source>
</evidence>
<evidence type="ECO:0000256" key="2">
    <source>
        <dbReference type="ARBA" id="ARBA00022448"/>
    </source>
</evidence>
<dbReference type="PROSITE" id="PS50928">
    <property type="entry name" value="ABC_TM1"/>
    <property type="match status" value="1"/>
</dbReference>
<feature type="transmembrane region" description="Helical" evidence="7">
    <location>
        <begin position="228"/>
        <end position="252"/>
    </location>
</feature>
<evidence type="ECO:0000313" key="11">
    <source>
        <dbReference type="Proteomes" id="UP001235874"/>
    </source>
</evidence>
<keyword evidence="6 7" id="KW-0472">Membrane</keyword>